<evidence type="ECO:0000313" key="1">
    <source>
        <dbReference type="EMBL" id="VFJ52869.1"/>
    </source>
</evidence>
<dbReference type="EMBL" id="CAADEW010000039">
    <property type="protein sequence ID" value="VFJ52869.1"/>
    <property type="molecule type" value="Genomic_DNA"/>
</dbReference>
<organism evidence="1">
    <name type="scientific">Candidatus Kentrum sp. FW</name>
    <dbReference type="NCBI Taxonomy" id="2126338"/>
    <lineage>
        <taxon>Bacteria</taxon>
        <taxon>Pseudomonadati</taxon>
        <taxon>Pseudomonadota</taxon>
        <taxon>Gammaproteobacteria</taxon>
        <taxon>Candidatus Kentrum</taxon>
    </lineage>
</organism>
<dbReference type="AlphaFoldDB" id="A0A450SI04"/>
<proteinExistence type="predicted"/>
<reference evidence="1" key="1">
    <citation type="submission" date="2019-02" db="EMBL/GenBank/DDBJ databases">
        <authorList>
            <person name="Gruber-Vodicka R. H."/>
            <person name="Seah K. B. B."/>
        </authorList>
    </citation>
    <scope>NUCLEOTIDE SEQUENCE</scope>
    <source>
        <strain evidence="1">BECK_BZ15</strain>
    </source>
</reference>
<sequence>MNNSSFSPTSPDRDGYPKVTQVDLDRARFRVGLEPVPRRQRITLSLDTNLIDYFQIQGRRAGLSNPD</sequence>
<accession>A0A450SI04</accession>
<evidence type="ECO:0008006" key="2">
    <source>
        <dbReference type="Google" id="ProtNLM"/>
    </source>
</evidence>
<protein>
    <recommendedName>
        <fullName evidence="2">BrnA antitoxin of type II toxin-antitoxin system</fullName>
    </recommendedName>
</protein>
<name>A0A450SI04_9GAMM</name>
<gene>
    <name evidence="1" type="ORF">BECKFW1821A_GA0114235_10396</name>
</gene>